<evidence type="ECO:0008006" key="3">
    <source>
        <dbReference type="Google" id="ProtNLM"/>
    </source>
</evidence>
<reference evidence="1" key="1">
    <citation type="journal article" date="2014" name="Int. J. Syst. Evol. Microbiol.">
        <title>Complete genome sequence of Corynebacterium casei LMG S-19264T (=DSM 44701T), isolated from a smear-ripened cheese.</title>
        <authorList>
            <consortium name="US DOE Joint Genome Institute (JGI-PGF)"/>
            <person name="Walter F."/>
            <person name="Albersmeier A."/>
            <person name="Kalinowski J."/>
            <person name="Ruckert C."/>
        </authorList>
    </citation>
    <scope>NUCLEOTIDE SEQUENCE</scope>
    <source>
        <strain evidence="1">JCM 15325</strain>
    </source>
</reference>
<evidence type="ECO:0000313" key="1">
    <source>
        <dbReference type="EMBL" id="GGL46304.1"/>
    </source>
</evidence>
<evidence type="ECO:0000313" key="2">
    <source>
        <dbReference type="Proteomes" id="UP000654670"/>
    </source>
</evidence>
<proteinExistence type="predicted"/>
<name>A0A917VYT9_9BACL</name>
<comment type="caution">
    <text evidence="1">The sequence shown here is derived from an EMBL/GenBank/DDBJ whole genome shotgun (WGS) entry which is preliminary data.</text>
</comment>
<dbReference type="EMBL" id="BMOK01000003">
    <property type="protein sequence ID" value="GGL46304.1"/>
    <property type="molecule type" value="Genomic_DNA"/>
</dbReference>
<reference evidence="1" key="2">
    <citation type="submission" date="2020-09" db="EMBL/GenBank/DDBJ databases">
        <authorList>
            <person name="Sun Q."/>
            <person name="Ohkuma M."/>
        </authorList>
    </citation>
    <scope>NUCLEOTIDE SEQUENCE</scope>
    <source>
        <strain evidence="1">JCM 15325</strain>
    </source>
</reference>
<protein>
    <recommendedName>
        <fullName evidence="3">HPr domain-containing protein</fullName>
    </recommendedName>
</protein>
<gene>
    <name evidence="1" type="ORF">GCM10007968_07970</name>
</gene>
<dbReference type="Proteomes" id="UP000654670">
    <property type="component" value="Unassembled WGS sequence"/>
</dbReference>
<accession>A0A917VYT9</accession>
<organism evidence="1 2">
    <name type="scientific">Sporolactobacillus putidus</name>
    <dbReference type="NCBI Taxonomy" id="492735"/>
    <lineage>
        <taxon>Bacteria</taxon>
        <taxon>Bacillati</taxon>
        <taxon>Bacillota</taxon>
        <taxon>Bacilli</taxon>
        <taxon>Bacillales</taxon>
        <taxon>Sporolactobacillaceae</taxon>
        <taxon>Sporolactobacillus</taxon>
    </lineage>
</organism>
<dbReference type="InterPro" id="IPR035895">
    <property type="entry name" value="HPr-like_sf"/>
</dbReference>
<dbReference type="RefSeq" id="WP_188801802.1">
    <property type="nucleotide sequence ID" value="NZ_BMOK01000003.1"/>
</dbReference>
<keyword evidence="2" id="KW-1185">Reference proteome</keyword>
<dbReference type="SUPFAM" id="SSF55594">
    <property type="entry name" value="HPr-like"/>
    <property type="match status" value="1"/>
</dbReference>
<dbReference type="AlphaFoldDB" id="A0A917VYT9"/>
<sequence length="103" mass="11659">MAKQIVSIKVPIKSVSALTLKRALRLYETIKKSRSTAYFSVNGMTFSINDLPKTIHFLSSVQKKEVLLVIEGEDAEGLHRKILDSINLSRENARENPGLYRKN</sequence>